<reference evidence="6 7" key="1">
    <citation type="submission" date="2017-01" db="EMBL/GenBank/DDBJ databases">
        <title>Draft sequence of Acidihalobacter ferrooxidans strain DSM 14175 (strain V8).</title>
        <authorList>
            <person name="Khaleque H.N."/>
            <person name="Ramsay J.P."/>
            <person name="Murphy R.J.T."/>
            <person name="Kaksonen A.H."/>
            <person name="Boxall N.J."/>
            <person name="Watkin E.L.J."/>
        </authorList>
    </citation>
    <scope>NUCLEOTIDE SEQUENCE [LARGE SCALE GENOMIC DNA]</scope>
    <source>
        <strain evidence="6 7">V8</strain>
    </source>
</reference>
<evidence type="ECO:0000313" key="6">
    <source>
        <dbReference type="EMBL" id="APZ43933.1"/>
    </source>
</evidence>
<protein>
    <submittedName>
        <fullName evidence="6">LPS export ABC transporter periplasmic protein LptC</fullName>
    </submittedName>
</protein>
<sequence length="183" mass="19770">MTAQRLWLGAVILATVAMTAWLYAQLFPPATRSTQPVSGVNYSADGVVLTQMRSSGTPSYRLRAASLSHTIPDDITHLRDIVLTLFPAQGTPVTLITPRADLLAGGQTVVMPGQVVITRPTRSGEMRLTTSAVRVNIHTQTADTQALATLTGPGYRIQGLGLHGNFADHIIELLHDVRSTYQR</sequence>
<dbReference type="InterPro" id="IPR026265">
    <property type="entry name" value="LptC"/>
</dbReference>
<keyword evidence="4" id="KW-1133">Transmembrane helix</keyword>
<dbReference type="PANTHER" id="PTHR37481">
    <property type="entry name" value="LIPOPOLYSACCHARIDE EXPORT SYSTEM PROTEIN LPTC"/>
    <property type="match status" value="1"/>
</dbReference>
<evidence type="ECO:0000256" key="4">
    <source>
        <dbReference type="ARBA" id="ARBA00022989"/>
    </source>
</evidence>
<gene>
    <name evidence="6" type="ORF">BW247_13225</name>
</gene>
<evidence type="ECO:0000256" key="2">
    <source>
        <dbReference type="ARBA" id="ARBA00022519"/>
    </source>
</evidence>
<dbReference type="OrthoDB" id="6193381at2"/>
<dbReference type="Pfam" id="PF06835">
    <property type="entry name" value="LptC"/>
    <property type="match status" value="1"/>
</dbReference>
<dbReference type="AlphaFoldDB" id="A0A1P8UJC2"/>
<dbReference type="GO" id="GO:0017089">
    <property type="term" value="F:glycolipid transfer activity"/>
    <property type="evidence" value="ECO:0007669"/>
    <property type="project" value="TreeGrafter"/>
</dbReference>
<dbReference type="EMBL" id="CP019434">
    <property type="protein sequence ID" value="APZ43933.1"/>
    <property type="molecule type" value="Genomic_DNA"/>
</dbReference>
<dbReference type="GO" id="GO:0015221">
    <property type="term" value="F:lipopolysaccharide transmembrane transporter activity"/>
    <property type="evidence" value="ECO:0007669"/>
    <property type="project" value="InterPro"/>
</dbReference>
<evidence type="ECO:0000313" key="7">
    <source>
        <dbReference type="Proteomes" id="UP000243807"/>
    </source>
</evidence>
<keyword evidence="1" id="KW-1003">Cell membrane</keyword>
<accession>A0A1P8UJC2</accession>
<dbReference type="RefSeq" id="WP_076837557.1">
    <property type="nucleotide sequence ID" value="NZ_CP019434.1"/>
</dbReference>
<keyword evidence="3" id="KW-0812">Transmembrane</keyword>
<dbReference type="STRING" id="1765967.BW247_13225"/>
<dbReference type="InterPro" id="IPR052363">
    <property type="entry name" value="LPS_export_LptC"/>
</dbReference>
<evidence type="ECO:0000256" key="3">
    <source>
        <dbReference type="ARBA" id="ARBA00022692"/>
    </source>
</evidence>
<dbReference type="GO" id="GO:0005886">
    <property type="term" value="C:plasma membrane"/>
    <property type="evidence" value="ECO:0007669"/>
    <property type="project" value="InterPro"/>
</dbReference>
<dbReference type="Proteomes" id="UP000243807">
    <property type="component" value="Chromosome"/>
</dbReference>
<dbReference type="GO" id="GO:0030288">
    <property type="term" value="C:outer membrane-bounded periplasmic space"/>
    <property type="evidence" value="ECO:0007669"/>
    <property type="project" value="TreeGrafter"/>
</dbReference>
<dbReference type="KEGG" id="afy:BW247_13225"/>
<dbReference type="Gene3D" id="2.60.450.10">
    <property type="entry name" value="Lipopolysaccharide (LPS) transport protein A like domain"/>
    <property type="match status" value="1"/>
</dbReference>
<keyword evidence="7" id="KW-1185">Reference proteome</keyword>
<keyword evidence="5" id="KW-0472">Membrane</keyword>
<keyword evidence="2" id="KW-0997">Cell inner membrane</keyword>
<dbReference type="InterPro" id="IPR010664">
    <property type="entry name" value="LipoPS_assembly_LptC-rel"/>
</dbReference>
<dbReference type="NCBIfam" id="TIGR04409">
    <property type="entry name" value="LptC_YrbK"/>
    <property type="match status" value="1"/>
</dbReference>
<evidence type="ECO:0000256" key="5">
    <source>
        <dbReference type="ARBA" id="ARBA00023136"/>
    </source>
</evidence>
<name>A0A1P8UJC2_9GAMM</name>
<proteinExistence type="predicted"/>
<evidence type="ECO:0000256" key="1">
    <source>
        <dbReference type="ARBA" id="ARBA00022475"/>
    </source>
</evidence>
<organism evidence="6 7">
    <name type="scientific">Acidihalobacter ferrooxydans</name>
    <dbReference type="NCBI Taxonomy" id="1765967"/>
    <lineage>
        <taxon>Bacteria</taxon>
        <taxon>Pseudomonadati</taxon>
        <taxon>Pseudomonadota</taxon>
        <taxon>Gammaproteobacteria</taxon>
        <taxon>Chromatiales</taxon>
        <taxon>Ectothiorhodospiraceae</taxon>
        <taxon>Acidihalobacter</taxon>
    </lineage>
</organism>
<dbReference type="PANTHER" id="PTHR37481:SF1">
    <property type="entry name" value="LIPOPOLYSACCHARIDE EXPORT SYSTEM PROTEIN LPTC"/>
    <property type="match status" value="1"/>
</dbReference>